<dbReference type="PANTHER" id="PTHR43020:SF2">
    <property type="entry name" value="MITOCHONDRIAL TRNA METHYLTHIOTRANSFERASE CDK5RAP1"/>
    <property type="match status" value="1"/>
</dbReference>
<evidence type="ECO:0000256" key="3">
    <source>
        <dbReference type="ARBA" id="ARBA00022723"/>
    </source>
</evidence>
<evidence type="ECO:0000313" key="7">
    <source>
        <dbReference type="EMBL" id="KKL16813.1"/>
    </source>
</evidence>
<evidence type="ECO:0000256" key="2">
    <source>
        <dbReference type="ARBA" id="ARBA00022691"/>
    </source>
</evidence>
<dbReference type="PROSITE" id="PS51449">
    <property type="entry name" value="MTTASE_N"/>
    <property type="match status" value="1"/>
</dbReference>
<name>A0A0F9DYA0_9ZZZZ</name>
<organism evidence="7">
    <name type="scientific">marine sediment metagenome</name>
    <dbReference type="NCBI Taxonomy" id="412755"/>
    <lineage>
        <taxon>unclassified sequences</taxon>
        <taxon>metagenomes</taxon>
        <taxon>ecological metagenomes</taxon>
    </lineage>
</organism>
<keyword evidence="4" id="KW-0408">Iron</keyword>
<dbReference type="GO" id="GO:0005829">
    <property type="term" value="C:cytosol"/>
    <property type="evidence" value="ECO:0007669"/>
    <property type="project" value="TreeGrafter"/>
</dbReference>
<evidence type="ECO:0000259" key="6">
    <source>
        <dbReference type="PROSITE" id="PS51449"/>
    </source>
</evidence>
<dbReference type="FunFam" id="3.40.50.12160:FF:000003">
    <property type="entry name" value="CDK5 regulatory subunit-associated protein 1"/>
    <property type="match status" value="1"/>
</dbReference>
<evidence type="ECO:0000256" key="1">
    <source>
        <dbReference type="ARBA" id="ARBA00022485"/>
    </source>
</evidence>
<comment type="caution">
    <text evidence="7">The sequence shown here is derived from an EMBL/GenBank/DDBJ whole genome shotgun (WGS) entry which is preliminary data.</text>
</comment>
<keyword evidence="1" id="KW-0004">4Fe-4S</keyword>
<sequence length="113" mass="12490">MKKFLIRTFGCQMNKDDSQRIAGLLINEGYLPACDEAEADIMIFNTCCVRKNADDRLYGQVGALKPVKIERPDLIIAVGGCLAQMEGTDLQKKMPHVDVVFGTYNVAKLPALL</sequence>
<dbReference type="Pfam" id="PF00919">
    <property type="entry name" value="UPF0004"/>
    <property type="match status" value="1"/>
</dbReference>
<accession>A0A0F9DYA0</accession>
<feature type="non-terminal residue" evidence="7">
    <location>
        <position position="113"/>
    </location>
</feature>
<dbReference type="InterPro" id="IPR038135">
    <property type="entry name" value="Methylthiotransferase_N_sf"/>
</dbReference>
<feature type="domain" description="MTTase N-terminal" evidence="6">
    <location>
        <begin position="2"/>
        <end position="113"/>
    </location>
</feature>
<proteinExistence type="predicted"/>
<dbReference type="AlphaFoldDB" id="A0A0F9DYA0"/>
<dbReference type="EMBL" id="LAZR01039518">
    <property type="protein sequence ID" value="KKL16813.1"/>
    <property type="molecule type" value="Genomic_DNA"/>
</dbReference>
<keyword evidence="2" id="KW-0949">S-adenosyl-L-methionine</keyword>
<protein>
    <recommendedName>
        <fullName evidence="6">MTTase N-terminal domain-containing protein</fullName>
    </recommendedName>
</protein>
<dbReference type="InterPro" id="IPR013848">
    <property type="entry name" value="Methylthiotransferase_N"/>
</dbReference>
<evidence type="ECO:0000256" key="4">
    <source>
        <dbReference type="ARBA" id="ARBA00023004"/>
    </source>
</evidence>
<gene>
    <name evidence="7" type="ORF">LCGC14_2491830</name>
</gene>
<dbReference type="GO" id="GO:0046872">
    <property type="term" value="F:metal ion binding"/>
    <property type="evidence" value="ECO:0007669"/>
    <property type="project" value="UniProtKB-KW"/>
</dbReference>
<reference evidence="7" key="1">
    <citation type="journal article" date="2015" name="Nature">
        <title>Complex archaea that bridge the gap between prokaryotes and eukaryotes.</title>
        <authorList>
            <person name="Spang A."/>
            <person name="Saw J.H."/>
            <person name="Jorgensen S.L."/>
            <person name="Zaremba-Niedzwiedzka K."/>
            <person name="Martijn J."/>
            <person name="Lind A.E."/>
            <person name="van Eijk R."/>
            <person name="Schleper C."/>
            <person name="Guy L."/>
            <person name="Ettema T.J."/>
        </authorList>
    </citation>
    <scope>NUCLEOTIDE SEQUENCE</scope>
</reference>
<keyword evidence="3" id="KW-0479">Metal-binding</keyword>
<evidence type="ECO:0000256" key="5">
    <source>
        <dbReference type="ARBA" id="ARBA00023014"/>
    </source>
</evidence>
<keyword evidence="5" id="KW-0411">Iron-sulfur</keyword>
<dbReference type="PANTHER" id="PTHR43020">
    <property type="entry name" value="CDK5 REGULATORY SUBUNIT-ASSOCIATED PROTEIN 1"/>
    <property type="match status" value="1"/>
</dbReference>
<dbReference type="GO" id="GO:0035597">
    <property type="term" value="F:tRNA-2-methylthio-N(6)-dimethylallyladenosine(37) synthase activity"/>
    <property type="evidence" value="ECO:0007669"/>
    <property type="project" value="TreeGrafter"/>
</dbReference>
<dbReference type="Gene3D" id="3.40.50.12160">
    <property type="entry name" value="Methylthiotransferase, N-terminal domain"/>
    <property type="match status" value="1"/>
</dbReference>
<dbReference type="GO" id="GO:0051539">
    <property type="term" value="F:4 iron, 4 sulfur cluster binding"/>
    <property type="evidence" value="ECO:0007669"/>
    <property type="project" value="UniProtKB-KW"/>
</dbReference>